<gene>
    <name evidence="2" type="ORF">IEC33019_2115</name>
</gene>
<dbReference type="AlphaFoldDB" id="A0A1B2F5X4"/>
<feature type="coiled-coil region" evidence="1">
    <location>
        <begin position="72"/>
        <end position="117"/>
    </location>
</feature>
<evidence type="ECO:0000256" key="1">
    <source>
        <dbReference type="SAM" id="Coils"/>
    </source>
</evidence>
<dbReference type="RefSeq" id="WP_099593485.1">
    <property type="nucleotide sequence ID" value="NZ_CP016634.1"/>
</dbReference>
<protein>
    <submittedName>
        <fullName evidence="2">Uncharacterized protein</fullName>
    </submittedName>
</protein>
<accession>A0A1B2F5X4</accession>
<proteinExistence type="predicted"/>
<organism evidence="2">
    <name type="scientific">Pseudomonas putida</name>
    <name type="common">Arthrobacter siderocapsulatus</name>
    <dbReference type="NCBI Taxonomy" id="303"/>
    <lineage>
        <taxon>Bacteria</taxon>
        <taxon>Pseudomonadati</taxon>
        <taxon>Pseudomonadota</taxon>
        <taxon>Gammaproteobacteria</taxon>
        <taxon>Pseudomonadales</taxon>
        <taxon>Pseudomonadaceae</taxon>
        <taxon>Pseudomonas</taxon>
    </lineage>
</organism>
<keyword evidence="1" id="KW-0175">Coiled coil</keyword>
<sequence length="127" mass="14593">MTIDKDNLKALAWRTEDHLTDKSATTYDAEVAARWAEKGWPVDPLFDQGQVDALLVEIERLEQYAELEAKGSDAAAQDLIRLVRENRQLKAEIEAVRAEAKRQEDGLKEMLRRQNKRICALEGKHYD</sequence>
<dbReference type="EMBL" id="CP016634">
    <property type="protein sequence ID" value="ANY87672.1"/>
    <property type="molecule type" value="Genomic_DNA"/>
</dbReference>
<name>A0A1B2F5X4_PSEPU</name>
<evidence type="ECO:0000313" key="2">
    <source>
        <dbReference type="EMBL" id="ANY87672.1"/>
    </source>
</evidence>
<reference evidence="2" key="1">
    <citation type="submission" date="2016-07" db="EMBL/GenBank/DDBJ databases">
        <title>New class B carbapenemase carried by novel plasmid in Pseudomonas putida enviromental strain in eastern Amazonia.</title>
        <authorList>
            <person name="Souza C.O."/>
            <person name="Lima K.V."/>
            <person name="Brasiliense D.M."/>
            <person name="Perez-Chaparro P.J."/>
            <person name="Mamizuka E.M."/>
            <person name="Lima M.O."/>
            <person name="Lima L.N."/>
            <person name="McCulloch J.A."/>
        </authorList>
    </citation>
    <scope>NUCLEOTIDE SEQUENCE [LARGE SCALE GENOMIC DNA]</scope>
    <source>
        <strain evidence="2">IEC33019</strain>
    </source>
</reference>